<comment type="caution">
    <text evidence="2">The sequence shown here is derived from an EMBL/GenBank/DDBJ whole genome shotgun (WGS) entry which is preliminary data.</text>
</comment>
<dbReference type="Pfam" id="PF06114">
    <property type="entry name" value="Peptidase_M78"/>
    <property type="match status" value="1"/>
</dbReference>
<keyword evidence="3" id="KW-1185">Reference proteome</keyword>
<dbReference type="PANTHER" id="PTHR43236">
    <property type="entry name" value="ANTITOXIN HIGA1"/>
    <property type="match status" value="1"/>
</dbReference>
<accession>A0A4Y9AGC2</accession>
<dbReference type="Proteomes" id="UP000298484">
    <property type="component" value="Unassembled WGS sequence"/>
</dbReference>
<evidence type="ECO:0000313" key="2">
    <source>
        <dbReference type="EMBL" id="TFJ93431.1"/>
    </source>
</evidence>
<evidence type="ECO:0000259" key="1">
    <source>
        <dbReference type="Pfam" id="PF06114"/>
    </source>
</evidence>
<protein>
    <submittedName>
        <fullName evidence="2">ImmA/IrrE family metallo-endopeptidase</fullName>
    </submittedName>
</protein>
<dbReference type="InterPro" id="IPR010359">
    <property type="entry name" value="IrrE_HExxH"/>
</dbReference>
<organism evidence="2 3">
    <name type="scientific">Lentibacillus salicampi</name>
    <dbReference type="NCBI Taxonomy" id="175306"/>
    <lineage>
        <taxon>Bacteria</taxon>
        <taxon>Bacillati</taxon>
        <taxon>Bacillota</taxon>
        <taxon>Bacilli</taxon>
        <taxon>Bacillales</taxon>
        <taxon>Bacillaceae</taxon>
        <taxon>Lentibacillus</taxon>
    </lineage>
</organism>
<dbReference type="InterPro" id="IPR052345">
    <property type="entry name" value="Rad_response_metalloprotease"/>
</dbReference>
<dbReference type="AlphaFoldDB" id="A0A4Y9AGC2"/>
<dbReference type="EMBL" id="SRHY01000006">
    <property type="protein sequence ID" value="TFJ93431.1"/>
    <property type="molecule type" value="Genomic_DNA"/>
</dbReference>
<feature type="domain" description="IrrE N-terminal-like" evidence="1">
    <location>
        <begin position="41"/>
        <end position="182"/>
    </location>
</feature>
<dbReference type="PANTHER" id="PTHR43236:SF1">
    <property type="entry name" value="BLL7220 PROTEIN"/>
    <property type="match status" value="1"/>
</dbReference>
<proteinExistence type="predicted"/>
<sequence length="292" mass="33691">MNSQLNHKERYEMEKLVEQKRNMYNLGMGPLGDGILQLTEHLNINVIFLPKDPKTDDNPLSAIYLASKEKGNQNLFFIGVNSAQHYDSQLFSIAHELYHHFEDTDNVHLCQRMECAGSKREHRANQFAASFLLPDKSLKEEIYIKNNYDLNMDNWELPASLRFIAKLHLDYKLPYKAIVHRLVEVGAIKDEIVFQALWSQSARNETSVYYKIAMSFDQDLFMLLNKQTHKVGANARLLDYMLQNFESSGVEIDELAEDLSLFGKTIGEFGLADENDSGMEDLMRKLKEEDEG</sequence>
<gene>
    <name evidence="2" type="ORF">E4U82_07125</name>
</gene>
<dbReference type="Gene3D" id="1.10.10.2910">
    <property type="match status" value="1"/>
</dbReference>
<dbReference type="RefSeq" id="WP_135109513.1">
    <property type="nucleotide sequence ID" value="NZ_SRHY01000006.1"/>
</dbReference>
<reference evidence="2 3" key="1">
    <citation type="submission" date="2019-03" db="EMBL/GenBank/DDBJ databases">
        <title>Genome sequence of Lentibacillus salicampi ATCC BAA-719.</title>
        <authorList>
            <person name="Maclea K.S."/>
            <person name="Simoes Junior M."/>
        </authorList>
    </citation>
    <scope>NUCLEOTIDE SEQUENCE [LARGE SCALE GENOMIC DNA]</scope>
    <source>
        <strain evidence="2 3">ATCC BAA-719</strain>
    </source>
</reference>
<name>A0A4Y9AGC2_9BACI</name>
<dbReference type="OrthoDB" id="9816277at2"/>
<evidence type="ECO:0000313" key="3">
    <source>
        <dbReference type="Proteomes" id="UP000298484"/>
    </source>
</evidence>